<dbReference type="Proteomes" id="UP000887222">
    <property type="component" value="Unassembled WGS sequence"/>
</dbReference>
<dbReference type="RefSeq" id="WP_238482473.1">
    <property type="nucleotide sequence ID" value="NZ_BPMK01000015.1"/>
</dbReference>
<organism evidence="2 3">
    <name type="scientific">Noviherbaspirillum aridicola</name>
    <dbReference type="NCBI Taxonomy" id="2849687"/>
    <lineage>
        <taxon>Bacteria</taxon>
        <taxon>Pseudomonadati</taxon>
        <taxon>Pseudomonadota</taxon>
        <taxon>Betaproteobacteria</taxon>
        <taxon>Burkholderiales</taxon>
        <taxon>Oxalobacteraceae</taxon>
        <taxon>Noviherbaspirillum</taxon>
    </lineage>
</organism>
<feature type="chain" id="PRO_5045551004" description="Transmembrane protein" evidence="1">
    <location>
        <begin position="25"/>
        <end position="176"/>
    </location>
</feature>
<name>A0ABQ4Q7R6_9BURK</name>
<evidence type="ECO:0000313" key="3">
    <source>
        <dbReference type="Proteomes" id="UP000887222"/>
    </source>
</evidence>
<evidence type="ECO:0000313" key="2">
    <source>
        <dbReference type="EMBL" id="GIZ53264.1"/>
    </source>
</evidence>
<accession>A0ABQ4Q7R6</accession>
<protein>
    <recommendedName>
        <fullName evidence="4">Transmembrane protein</fullName>
    </recommendedName>
</protein>
<dbReference type="Pfam" id="PF13689">
    <property type="entry name" value="DUF4154"/>
    <property type="match status" value="1"/>
</dbReference>
<keyword evidence="1" id="KW-0732">Signal</keyword>
<evidence type="ECO:0008006" key="4">
    <source>
        <dbReference type="Google" id="ProtNLM"/>
    </source>
</evidence>
<dbReference type="EMBL" id="BPMK01000015">
    <property type="protein sequence ID" value="GIZ53264.1"/>
    <property type="molecule type" value="Genomic_DNA"/>
</dbReference>
<reference evidence="2 3" key="1">
    <citation type="journal article" date="2022" name="Int. J. Syst. Evol. Microbiol.">
        <title>Noviherbaspirillum aridicola sp. nov., isolated from an arid soil in Pakistan.</title>
        <authorList>
            <person name="Khan I.U."/>
            <person name="Saqib M."/>
            <person name="Amin A."/>
            <person name="Hussain F."/>
            <person name="Li L."/>
            <person name="Liu Y.H."/>
            <person name="Fang B.Z."/>
            <person name="Ahmed I."/>
            <person name="Li W.J."/>
        </authorList>
    </citation>
    <scope>NUCLEOTIDE SEQUENCE [LARGE SCALE GENOMIC DNA]</scope>
    <source>
        <strain evidence="2 3">NCCP-691</strain>
    </source>
</reference>
<feature type="signal peptide" evidence="1">
    <location>
        <begin position="1"/>
        <end position="24"/>
    </location>
</feature>
<proteinExistence type="predicted"/>
<dbReference type="InterPro" id="IPR025293">
    <property type="entry name" value="YfiR/HmsC-like"/>
</dbReference>
<gene>
    <name evidence="2" type="ORF">NCCP691_32780</name>
</gene>
<keyword evidence="3" id="KW-1185">Reference proteome</keyword>
<evidence type="ECO:0000256" key="1">
    <source>
        <dbReference type="SAM" id="SignalP"/>
    </source>
</evidence>
<comment type="caution">
    <text evidence="2">The sequence shown here is derived from an EMBL/GenBank/DDBJ whole genome shotgun (WGS) entry which is preliminary data.</text>
</comment>
<sequence>MPVMRAAVRLLAAAMLLHPVLALAQAASEHELKAAFVFNFALFTDWPADTSYEGGLFHVCVGAASPMREPLSAIAGKTVKGRRLALRTATGGESLRACHLLVLDGGDRERWAQTRKAIDGAPVLTVTDDDRIAREGAVVALDTEGQRLTFDIDLKAARQARLVLSSKLLRLARMVN</sequence>